<dbReference type="GO" id="GO:0004363">
    <property type="term" value="F:glutathione synthase activity"/>
    <property type="evidence" value="ECO:0007669"/>
    <property type="project" value="UniProtKB-UniRule"/>
</dbReference>
<keyword evidence="3 10" id="KW-0436">Ligase</keyword>
<dbReference type="SUPFAM" id="SSF52440">
    <property type="entry name" value="PreATP-grasp domain"/>
    <property type="match status" value="1"/>
</dbReference>
<dbReference type="Pfam" id="PF02955">
    <property type="entry name" value="GSH-S_ATP"/>
    <property type="match status" value="1"/>
</dbReference>
<dbReference type="InterPro" id="IPR006284">
    <property type="entry name" value="Glut_synth_pro"/>
</dbReference>
<evidence type="ECO:0000259" key="11">
    <source>
        <dbReference type="PROSITE" id="PS50975"/>
    </source>
</evidence>
<organism evidence="12 13">
    <name type="scientific">Prochlorococcus marinus (strain MIT 9303)</name>
    <dbReference type="NCBI Taxonomy" id="59922"/>
    <lineage>
        <taxon>Bacteria</taxon>
        <taxon>Bacillati</taxon>
        <taxon>Cyanobacteriota</taxon>
        <taxon>Cyanophyceae</taxon>
        <taxon>Synechococcales</taxon>
        <taxon>Prochlorococcaceae</taxon>
        <taxon>Prochlorococcus</taxon>
    </lineage>
</organism>
<dbReference type="Pfam" id="PF02951">
    <property type="entry name" value="GSH-S_N"/>
    <property type="match status" value="1"/>
</dbReference>
<accession>A2CDA6</accession>
<evidence type="ECO:0000256" key="4">
    <source>
        <dbReference type="ARBA" id="ARBA00022684"/>
    </source>
</evidence>
<keyword evidence="8" id="KW-0460">Magnesium</keyword>
<dbReference type="InterPro" id="IPR004215">
    <property type="entry name" value="GSHS_N"/>
</dbReference>
<dbReference type="EMBL" id="CP000554">
    <property type="protein sequence ID" value="ABM79466.1"/>
    <property type="molecule type" value="Genomic_DNA"/>
</dbReference>
<dbReference type="Gene3D" id="3.30.470.20">
    <property type="entry name" value="ATP-grasp fold, B domain"/>
    <property type="match status" value="1"/>
</dbReference>
<dbReference type="HAMAP" id="MF_00162">
    <property type="entry name" value="GSH_S"/>
    <property type="match status" value="1"/>
</dbReference>
<comment type="cofactor">
    <cofactor evidence="2">
        <name>Mg(2+)</name>
        <dbReference type="ChEBI" id="CHEBI:18420"/>
    </cofactor>
</comment>
<dbReference type="NCBIfam" id="TIGR01380">
    <property type="entry name" value="glut_syn"/>
    <property type="match status" value="1"/>
</dbReference>
<protein>
    <recommendedName>
        <fullName evidence="10">Glutathione synthetase</fullName>
        <ecNumber evidence="10">6.3.2.3</ecNumber>
    </recommendedName>
    <alternativeName>
        <fullName evidence="10">GSH synthetase</fullName>
        <shortName evidence="10">GSH-S</shortName>
        <shortName evidence="10">GSHase</shortName>
    </alternativeName>
    <alternativeName>
        <fullName evidence="10">Glutathione synthase</fullName>
    </alternativeName>
</protein>
<dbReference type="NCBIfam" id="NF003573">
    <property type="entry name" value="PRK05246.1"/>
    <property type="match status" value="1"/>
</dbReference>
<dbReference type="InterPro" id="IPR004218">
    <property type="entry name" value="GSHS_ATP-bd"/>
</dbReference>
<gene>
    <name evidence="10 12" type="primary">gshB</name>
    <name evidence="12" type="ordered locus">P9303_27361</name>
</gene>
<dbReference type="GO" id="GO:0005737">
    <property type="term" value="C:cytoplasm"/>
    <property type="evidence" value="ECO:0007669"/>
    <property type="project" value="TreeGrafter"/>
</dbReference>
<evidence type="ECO:0000313" key="12">
    <source>
        <dbReference type="EMBL" id="ABM79466.1"/>
    </source>
</evidence>
<dbReference type="PANTHER" id="PTHR21621">
    <property type="entry name" value="RIBOSOMAL PROTEIN S6 MODIFICATION PROTEIN"/>
    <property type="match status" value="1"/>
</dbReference>
<evidence type="ECO:0000256" key="8">
    <source>
        <dbReference type="ARBA" id="ARBA00022842"/>
    </source>
</evidence>
<name>A2CDA6_PROM3</name>
<dbReference type="PROSITE" id="PS50975">
    <property type="entry name" value="ATP_GRASP"/>
    <property type="match status" value="1"/>
</dbReference>
<dbReference type="InterPro" id="IPR016185">
    <property type="entry name" value="PreATP-grasp_dom_sf"/>
</dbReference>
<dbReference type="BioCyc" id="PMAR59922:G1G80-2399-MONOMER"/>
<dbReference type="SUPFAM" id="SSF56059">
    <property type="entry name" value="Glutathione synthetase ATP-binding domain-like"/>
    <property type="match status" value="1"/>
</dbReference>
<dbReference type="KEGG" id="pmf:P9303_27361"/>
<comment type="catalytic activity">
    <reaction evidence="10">
        <text>gamma-L-glutamyl-L-cysteine + glycine + ATP = glutathione + ADP + phosphate + H(+)</text>
        <dbReference type="Rhea" id="RHEA:13557"/>
        <dbReference type="ChEBI" id="CHEBI:15378"/>
        <dbReference type="ChEBI" id="CHEBI:30616"/>
        <dbReference type="ChEBI" id="CHEBI:43474"/>
        <dbReference type="ChEBI" id="CHEBI:57305"/>
        <dbReference type="ChEBI" id="CHEBI:57925"/>
        <dbReference type="ChEBI" id="CHEBI:58173"/>
        <dbReference type="ChEBI" id="CHEBI:456216"/>
        <dbReference type="EC" id="6.3.2.3"/>
    </reaction>
</comment>
<evidence type="ECO:0000256" key="9">
    <source>
        <dbReference type="ARBA" id="ARBA00023211"/>
    </source>
</evidence>
<dbReference type="InterPro" id="IPR013815">
    <property type="entry name" value="ATP_grasp_subdomain_1"/>
</dbReference>
<evidence type="ECO:0000256" key="5">
    <source>
        <dbReference type="ARBA" id="ARBA00022723"/>
    </source>
</evidence>
<dbReference type="PANTHER" id="PTHR21621:SF4">
    <property type="entry name" value="GLUTATHIONE SYNTHETASE"/>
    <property type="match status" value="1"/>
</dbReference>
<evidence type="ECO:0000256" key="7">
    <source>
        <dbReference type="ARBA" id="ARBA00022840"/>
    </source>
</evidence>
<sequence length="318" mass="34390">MVCSKARADAMRQLFVLDPLQCIQPAKDSSAALMQAAQRASIEVWACTPADLQARGDQLSAIAIPVVPEPWISTGEPRSLPLTDFACIWMRKDPPVDEGYLYATHLLELAERAGVCVLNRPAALRAWNEKLGALRFNSLMAPTLVASRVSELAAFAREQEEVVLKPLGGRAGQGLVRVVGAAPGLEALLELVTDQEQLPVMVQRFLPAVIEGDKRILLVDGEPLGAVNRRPKAGDFRSNLAMGGRPEPTELDSRELQICAELAPVLREQGLFFVGIDVIDGLLSEINVTSPTGIREVERLKGVPLADQVIARLLVSLG</sequence>
<dbReference type="Proteomes" id="UP000002274">
    <property type="component" value="Chromosome"/>
</dbReference>
<evidence type="ECO:0000256" key="3">
    <source>
        <dbReference type="ARBA" id="ARBA00022598"/>
    </source>
</evidence>
<comment type="pathway">
    <text evidence="10">Sulfur metabolism; glutathione biosynthesis; glutathione from L-cysteine and L-glutamate: step 2/2.</text>
</comment>
<dbReference type="UniPathway" id="UPA00142">
    <property type="reaction ID" value="UER00210"/>
</dbReference>
<dbReference type="Gene3D" id="3.30.1490.20">
    <property type="entry name" value="ATP-grasp fold, A domain"/>
    <property type="match status" value="1"/>
</dbReference>
<keyword evidence="9" id="KW-0464">Manganese</keyword>
<dbReference type="AlphaFoldDB" id="A2CDA6"/>
<dbReference type="GO" id="GO:0046872">
    <property type="term" value="F:metal ion binding"/>
    <property type="evidence" value="ECO:0007669"/>
    <property type="project" value="UniProtKB-KW"/>
</dbReference>
<evidence type="ECO:0000256" key="6">
    <source>
        <dbReference type="ARBA" id="ARBA00022741"/>
    </source>
</evidence>
<proteinExistence type="inferred from homology"/>
<dbReference type="GO" id="GO:0005524">
    <property type="term" value="F:ATP binding"/>
    <property type="evidence" value="ECO:0007669"/>
    <property type="project" value="UniProtKB-UniRule"/>
</dbReference>
<dbReference type="InterPro" id="IPR011761">
    <property type="entry name" value="ATP-grasp"/>
</dbReference>
<feature type="domain" description="ATP-grasp" evidence="11">
    <location>
        <begin position="130"/>
        <end position="314"/>
    </location>
</feature>
<evidence type="ECO:0000256" key="10">
    <source>
        <dbReference type="HAMAP-Rule" id="MF_00162"/>
    </source>
</evidence>
<reference evidence="12 13" key="1">
    <citation type="journal article" date="2007" name="PLoS Genet.">
        <title>Patterns and implications of gene gain and loss in the evolution of Prochlorococcus.</title>
        <authorList>
            <person name="Kettler G.C."/>
            <person name="Martiny A.C."/>
            <person name="Huang K."/>
            <person name="Zucker J."/>
            <person name="Coleman M.L."/>
            <person name="Rodrigue S."/>
            <person name="Chen F."/>
            <person name="Lapidus A."/>
            <person name="Ferriera S."/>
            <person name="Johnson J."/>
            <person name="Steglich C."/>
            <person name="Church G.M."/>
            <person name="Richardson P."/>
            <person name="Chisholm S.W."/>
        </authorList>
    </citation>
    <scope>NUCLEOTIDE SEQUENCE [LARGE SCALE GENOMIC DNA]</scope>
    <source>
        <strain evidence="12 13">MIT 9303</strain>
    </source>
</reference>
<comment type="cofactor">
    <cofactor evidence="1">
        <name>Mn(2+)</name>
        <dbReference type="ChEBI" id="CHEBI:29035"/>
    </cofactor>
</comment>
<keyword evidence="4 10" id="KW-0317">Glutathione biosynthesis</keyword>
<evidence type="ECO:0000313" key="13">
    <source>
        <dbReference type="Proteomes" id="UP000002274"/>
    </source>
</evidence>
<dbReference type="STRING" id="59922.P9303_27361"/>
<evidence type="ECO:0000256" key="1">
    <source>
        <dbReference type="ARBA" id="ARBA00001936"/>
    </source>
</evidence>
<comment type="similarity">
    <text evidence="10">Belongs to the prokaryotic GSH synthase family.</text>
</comment>
<dbReference type="HOGENOM" id="CLU_068239_0_0_3"/>
<keyword evidence="7 10" id="KW-0067">ATP-binding</keyword>
<dbReference type="Gene3D" id="3.40.50.20">
    <property type="match status" value="1"/>
</dbReference>
<evidence type="ECO:0000256" key="2">
    <source>
        <dbReference type="ARBA" id="ARBA00001946"/>
    </source>
</evidence>
<keyword evidence="6 10" id="KW-0547">Nucleotide-binding</keyword>
<keyword evidence="5" id="KW-0479">Metal-binding</keyword>
<dbReference type="EC" id="6.3.2.3" evidence="10"/>